<gene>
    <name evidence="2" type="ORF">ZIOFF_008090</name>
</gene>
<dbReference type="EMBL" id="JACMSC010000002">
    <property type="protein sequence ID" value="KAG6534205.1"/>
    <property type="molecule type" value="Genomic_DNA"/>
</dbReference>
<evidence type="ECO:0000313" key="2">
    <source>
        <dbReference type="EMBL" id="KAG6534205.1"/>
    </source>
</evidence>
<feature type="region of interest" description="Disordered" evidence="1">
    <location>
        <begin position="78"/>
        <end position="97"/>
    </location>
</feature>
<protein>
    <submittedName>
        <fullName evidence="2">Uncharacterized protein</fullName>
    </submittedName>
</protein>
<name>A0A8J5LQK1_ZINOF</name>
<comment type="caution">
    <text evidence="2">The sequence shown here is derived from an EMBL/GenBank/DDBJ whole genome shotgun (WGS) entry which is preliminary data.</text>
</comment>
<dbReference type="Proteomes" id="UP000734854">
    <property type="component" value="Unassembled WGS sequence"/>
</dbReference>
<accession>A0A8J5LQK1</accession>
<sequence length="166" mass="19330">MAEIFSYKLEDQPQQSEAEQSTERQLFFFFSFKPCIMSASPEFTCTTPPPELLLEPLITAPPIENQVKVLFHHGKKEEEEEVAAEDKCRTPTSAESKLPSLASICPSVPRKKNRKLLKMRRWRLQRCWRKLWAEPPEIVEIEATVLEHLFGCPVSHHECSRKRRPQ</sequence>
<evidence type="ECO:0000256" key="1">
    <source>
        <dbReference type="SAM" id="MobiDB-lite"/>
    </source>
</evidence>
<evidence type="ECO:0000313" key="3">
    <source>
        <dbReference type="Proteomes" id="UP000734854"/>
    </source>
</evidence>
<reference evidence="2 3" key="1">
    <citation type="submission" date="2020-08" db="EMBL/GenBank/DDBJ databases">
        <title>Plant Genome Project.</title>
        <authorList>
            <person name="Zhang R.-G."/>
        </authorList>
    </citation>
    <scope>NUCLEOTIDE SEQUENCE [LARGE SCALE GENOMIC DNA]</scope>
    <source>
        <tissue evidence="2">Rhizome</tissue>
    </source>
</reference>
<dbReference type="AlphaFoldDB" id="A0A8J5LQK1"/>
<organism evidence="2 3">
    <name type="scientific">Zingiber officinale</name>
    <name type="common">Ginger</name>
    <name type="synonym">Amomum zingiber</name>
    <dbReference type="NCBI Taxonomy" id="94328"/>
    <lineage>
        <taxon>Eukaryota</taxon>
        <taxon>Viridiplantae</taxon>
        <taxon>Streptophyta</taxon>
        <taxon>Embryophyta</taxon>
        <taxon>Tracheophyta</taxon>
        <taxon>Spermatophyta</taxon>
        <taxon>Magnoliopsida</taxon>
        <taxon>Liliopsida</taxon>
        <taxon>Zingiberales</taxon>
        <taxon>Zingiberaceae</taxon>
        <taxon>Zingiber</taxon>
    </lineage>
</organism>
<keyword evidence="3" id="KW-1185">Reference proteome</keyword>
<proteinExistence type="predicted"/>